<gene>
    <name evidence="2" type="ORF">TL08_01005</name>
</gene>
<dbReference type="KEGG" id="ahm:TL08_01005"/>
<name>A0AAC9HKS8_9PSEU</name>
<feature type="transmembrane region" description="Helical" evidence="1">
    <location>
        <begin position="54"/>
        <end position="74"/>
    </location>
</feature>
<dbReference type="EMBL" id="CP014859">
    <property type="protein sequence ID" value="AOS61045.1"/>
    <property type="molecule type" value="Genomic_DNA"/>
</dbReference>
<feature type="transmembrane region" description="Helical" evidence="1">
    <location>
        <begin position="6"/>
        <end position="28"/>
    </location>
</feature>
<feature type="transmembrane region" description="Helical" evidence="1">
    <location>
        <begin position="80"/>
        <end position="105"/>
    </location>
</feature>
<dbReference type="Proteomes" id="UP000095210">
    <property type="component" value="Chromosome"/>
</dbReference>
<dbReference type="AlphaFoldDB" id="A0AAC9HKS8"/>
<accession>A0AAC9HKS8</accession>
<organism evidence="2 3">
    <name type="scientific">Actinoalloteichus hymeniacidonis</name>
    <dbReference type="NCBI Taxonomy" id="340345"/>
    <lineage>
        <taxon>Bacteria</taxon>
        <taxon>Bacillati</taxon>
        <taxon>Actinomycetota</taxon>
        <taxon>Actinomycetes</taxon>
        <taxon>Pseudonocardiales</taxon>
        <taxon>Pseudonocardiaceae</taxon>
        <taxon>Actinoalloteichus</taxon>
    </lineage>
</organism>
<reference evidence="3" key="1">
    <citation type="submission" date="2016-03" db="EMBL/GenBank/DDBJ databases">
        <title>Complete genome sequence of the type strain Actinoalloteichus hymeniacidonis DSM 45092.</title>
        <authorList>
            <person name="Schaffert L."/>
            <person name="Albersmeier A."/>
            <person name="Winkler A."/>
            <person name="Kalinowski J."/>
            <person name="Zotchev S."/>
            <person name="Ruckert C."/>
        </authorList>
    </citation>
    <scope>NUCLEOTIDE SEQUENCE [LARGE SCALE GENOMIC DNA]</scope>
    <source>
        <strain evidence="3">HPA177(T) (DSM 45092(T))</strain>
    </source>
</reference>
<keyword evidence="1" id="KW-1133">Transmembrane helix</keyword>
<evidence type="ECO:0000313" key="3">
    <source>
        <dbReference type="Proteomes" id="UP000095210"/>
    </source>
</evidence>
<proteinExistence type="predicted"/>
<evidence type="ECO:0000256" key="1">
    <source>
        <dbReference type="SAM" id="Phobius"/>
    </source>
</evidence>
<keyword evidence="1" id="KW-0472">Membrane</keyword>
<sequence>MNDPGTTGLLIAAGLTVVALLLLLYTGWARRGRSAAAREWMGNDFGSRTQDERMTVLGAPLLAVMCLCIALGILPTVGRYLMLVTFPIAALLFLPFLVVVLLPFVPLPNFVYPRWARPLRERNRQSETAIRAALRRRR</sequence>
<evidence type="ECO:0000313" key="2">
    <source>
        <dbReference type="EMBL" id="AOS61045.1"/>
    </source>
</evidence>
<keyword evidence="1" id="KW-0812">Transmembrane</keyword>
<protein>
    <submittedName>
        <fullName evidence="2">Uncharacterized protein</fullName>
    </submittedName>
</protein>
<keyword evidence="3" id="KW-1185">Reference proteome</keyword>
<dbReference type="RefSeq" id="WP_069845870.1">
    <property type="nucleotide sequence ID" value="NZ_CP014859.1"/>
</dbReference>